<dbReference type="PANTHER" id="PTHR43065:SF49">
    <property type="entry name" value="HISTIDINE KINASE"/>
    <property type="match status" value="1"/>
</dbReference>
<dbReference type="InterPro" id="IPR036890">
    <property type="entry name" value="HATPase_C_sf"/>
</dbReference>
<dbReference type="Gene3D" id="3.30.450.20">
    <property type="entry name" value="PAS domain"/>
    <property type="match status" value="2"/>
</dbReference>
<evidence type="ECO:0000259" key="8">
    <source>
        <dbReference type="PROSITE" id="PS50112"/>
    </source>
</evidence>
<dbReference type="SMART" id="SM00091">
    <property type="entry name" value="PAS"/>
    <property type="match status" value="2"/>
</dbReference>
<evidence type="ECO:0000256" key="2">
    <source>
        <dbReference type="ARBA" id="ARBA00012438"/>
    </source>
</evidence>
<dbReference type="InterPro" id="IPR003594">
    <property type="entry name" value="HATPase_dom"/>
</dbReference>
<evidence type="ECO:0000313" key="10">
    <source>
        <dbReference type="EMBL" id="GIZ51776.1"/>
    </source>
</evidence>
<evidence type="ECO:0000259" key="6">
    <source>
        <dbReference type="PROSITE" id="PS50109"/>
    </source>
</evidence>
<keyword evidence="11" id="KW-1185">Reference proteome</keyword>
<dbReference type="InterPro" id="IPR036097">
    <property type="entry name" value="HisK_dim/P_sf"/>
</dbReference>
<evidence type="ECO:0000256" key="3">
    <source>
        <dbReference type="ARBA" id="ARBA00022553"/>
    </source>
</evidence>
<protein>
    <recommendedName>
        <fullName evidence="2">histidine kinase</fullName>
        <ecNumber evidence="2">2.7.13.3</ecNumber>
    </recommendedName>
</protein>
<dbReference type="PANTHER" id="PTHR43065">
    <property type="entry name" value="SENSOR HISTIDINE KINASE"/>
    <property type="match status" value="1"/>
</dbReference>
<dbReference type="SMART" id="SM00448">
    <property type="entry name" value="REC"/>
    <property type="match status" value="2"/>
</dbReference>
<proteinExistence type="predicted"/>
<evidence type="ECO:0000256" key="5">
    <source>
        <dbReference type="SAM" id="Coils"/>
    </source>
</evidence>
<dbReference type="SMART" id="SM00086">
    <property type="entry name" value="PAC"/>
    <property type="match status" value="2"/>
</dbReference>
<dbReference type="SUPFAM" id="SSF55874">
    <property type="entry name" value="ATPase domain of HSP90 chaperone/DNA topoisomerase II/histidine kinase"/>
    <property type="match status" value="1"/>
</dbReference>
<dbReference type="Gene3D" id="1.10.287.130">
    <property type="match status" value="1"/>
</dbReference>
<dbReference type="PROSITE" id="PS50110">
    <property type="entry name" value="RESPONSE_REGULATORY"/>
    <property type="match status" value="2"/>
</dbReference>
<feature type="coiled-coil region" evidence="5">
    <location>
        <begin position="253"/>
        <end position="280"/>
    </location>
</feature>
<feature type="modified residue" description="4-aspartylphosphate" evidence="4">
    <location>
        <position position="713"/>
    </location>
</feature>
<keyword evidence="10" id="KW-0808">Transferase</keyword>
<dbReference type="GO" id="GO:0016301">
    <property type="term" value="F:kinase activity"/>
    <property type="evidence" value="ECO:0007669"/>
    <property type="project" value="UniProtKB-KW"/>
</dbReference>
<keyword evidence="5" id="KW-0175">Coiled coil</keyword>
<dbReference type="EC" id="2.7.13.3" evidence="2"/>
<dbReference type="SUPFAM" id="SSF55785">
    <property type="entry name" value="PYP-like sensor domain (PAS domain)"/>
    <property type="match status" value="2"/>
</dbReference>
<feature type="domain" description="Histidine kinase" evidence="6">
    <location>
        <begin position="289"/>
        <end position="512"/>
    </location>
</feature>
<dbReference type="InterPro" id="IPR000700">
    <property type="entry name" value="PAS-assoc_C"/>
</dbReference>
<dbReference type="SMART" id="SM00388">
    <property type="entry name" value="HisKA"/>
    <property type="match status" value="1"/>
</dbReference>
<sequence>MSATPSPRTEPMAQDQLFRLLVHGVVDYAIFMLTPDGTVNSWNAGAQRIKGYQESEIIGQHFSRFYREKERLAGDPERALATALREGRYESEGWRVRKDGTEFWANAVLDVLHDPEGRFIGYAKVTRDLTERRIAREALDASEQRFRLLVQGVTDYAIYMLDPDGIISNWNYGAQRIKGYPEADVIGTHFSRFYTEEDRAAGEPRRALDIAASTGKYEREGWRVRRDGTRFMASVLIQPIRDERNQLVGFSKITRDITEKRKAEEQLEKARVRLAHAQRLEAIGKLTGGVAHDFNNALQIIGGNLQLLQPRVEGDEQARRHLALAQEGVERGTRLSSQLLAFARRQPLQPRVTNLARLMRAIDALLRRALGDSISIHTHVADDLWNTLVDPSQLENVILNIALNSRDAMGGDGQLTIELGNAMLAGEPLVGASDVVPGDYVMLAITDTGCGMSPEVLDRVFEPFYTTKAEGEGTGLGLSMAYGFVQQSGGQIKIYSEPGHGTTVRIYLPRSLEQEEEAPARSSGPVVGGDETVLVVEDDPRVQLTVVEMLAGLGYRVLKADDAQAALSIIRSGLPVDLMFTDVVMPGPLRSTDMVRQARRHQPTMAVLFTSGYTQNAIVHGGRLDPGIELLSKPYRREDLARKVREMLSARAERVRAEAADKRRILVVDDNDDLRLTVCQLLEALGYAPHGVGSAEAALEELRGGEYGVLLTDVMLPGMSGIELARLARGQMPSLRLIIASGAEEARAAGAALQARLLRKPFDLSALQAALAP</sequence>
<accession>A0ABQ4Q432</accession>
<dbReference type="InterPro" id="IPR001789">
    <property type="entry name" value="Sig_transdc_resp-reg_receiver"/>
</dbReference>
<dbReference type="PRINTS" id="PR00344">
    <property type="entry name" value="BCTRLSENSOR"/>
</dbReference>
<dbReference type="Gene3D" id="3.40.50.2300">
    <property type="match status" value="2"/>
</dbReference>
<dbReference type="Gene3D" id="3.30.565.10">
    <property type="entry name" value="Histidine kinase-like ATPase, C-terminal domain"/>
    <property type="match status" value="1"/>
</dbReference>
<comment type="catalytic activity">
    <reaction evidence="1">
        <text>ATP + protein L-histidine = ADP + protein N-phospho-L-histidine.</text>
        <dbReference type="EC" id="2.7.13.3"/>
    </reaction>
</comment>
<dbReference type="InterPro" id="IPR000014">
    <property type="entry name" value="PAS"/>
</dbReference>
<dbReference type="Pfam" id="PF00512">
    <property type="entry name" value="HisKA"/>
    <property type="match status" value="1"/>
</dbReference>
<evidence type="ECO:0000259" key="9">
    <source>
        <dbReference type="PROSITE" id="PS50113"/>
    </source>
</evidence>
<dbReference type="EMBL" id="BPMK01000007">
    <property type="protein sequence ID" value="GIZ51776.1"/>
    <property type="molecule type" value="Genomic_DNA"/>
</dbReference>
<dbReference type="Pfam" id="PF00072">
    <property type="entry name" value="Response_reg"/>
    <property type="match status" value="2"/>
</dbReference>
<dbReference type="SUPFAM" id="SSF52172">
    <property type="entry name" value="CheY-like"/>
    <property type="match status" value="2"/>
</dbReference>
<dbReference type="InterPro" id="IPR003661">
    <property type="entry name" value="HisK_dim/P_dom"/>
</dbReference>
<dbReference type="InterPro" id="IPR001610">
    <property type="entry name" value="PAC"/>
</dbReference>
<dbReference type="PROSITE" id="PS50113">
    <property type="entry name" value="PAC"/>
    <property type="match status" value="2"/>
</dbReference>
<dbReference type="Pfam" id="PF02518">
    <property type="entry name" value="HATPase_c"/>
    <property type="match status" value="1"/>
</dbReference>
<feature type="domain" description="Response regulatory" evidence="7">
    <location>
        <begin position="664"/>
        <end position="773"/>
    </location>
</feature>
<evidence type="ECO:0000313" key="11">
    <source>
        <dbReference type="Proteomes" id="UP000887222"/>
    </source>
</evidence>
<feature type="domain" description="PAC" evidence="9">
    <location>
        <begin position="89"/>
        <end position="141"/>
    </location>
</feature>
<dbReference type="PROSITE" id="PS50112">
    <property type="entry name" value="PAS"/>
    <property type="match status" value="2"/>
</dbReference>
<dbReference type="InterPro" id="IPR035965">
    <property type="entry name" value="PAS-like_dom_sf"/>
</dbReference>
<dbReference type="SMART" id="SM00387">
    <property type="entry name" value="HATPase_c"/>
    <property type="match status" value="1"/>
</dbReference>
<evidence type="ECO:0000259" key="7">
    <source>
        <dbReference type="PROSITE" id="PS50110"/>
    </source>
</evidence>
<dbReference type="CDD" id="cd00156">
    <property type="entry name" value="REC"/>
    <property type="match status" value="1"/>
</dbReference>
<dbReference type="PROSITE" id="PS50109">
    <property type="entry name" value="HIS_KIN"/>
    <property type="match status" value="1"/>
</dbReference>
<evidence type="ECO:0000256" key="1">
    <source>
        <dbReference type="ARBA" id="ARBA00000085"/>
    </source>
</evidence>
<gene>
    <name evidence="10" type="ORF">NCCP691_17900</name>
</gene>
<feature type="domain" description="PAS" evidence="8">
    <location>
        <begin position="142"/>
        <end position="199"/>
    </location>
</feature>
<evidence type="ECO:0000256" key="4">
    <source>
        <dbReference type="PROSITE-ProRule" id="PRU00169"/>
    </source>
</evidence>
<comment type="caution">
    <text evidence="10">The sequence shown here is derived from an EMBL/GenBank/DDBJ whole genome shotgun (WGS) entry which is preliminary data.</text>
</comment>
<keyword evidence="3 4" id="KW-0597">Phosphoprotein</keyword>
<dbReference type="InterPro" id="IPR005467">
    <property type="entry name" value="His_kinase_dom"/>
</dbReference>
<feature type="modified residue" description="4-aspartylphosphate" evidence="4">
    <location>
        <position position="582"/>
    </location>
</feature>
<dbReference type="CDD" id="cd00082">
    <property type="entry name" value="HisKA"/>
    <property type="match status" value="1"/>
</dbReference>
<feature type="domain" description="PAS" evidence="8">
    <location>
        <begin position="14"/>
        <end position="87"/>
    </location>
</feature>
<dbReference type="CDD" id="cd00130">
    <property type="entry name" value="PAS"/>
    <property type="match status" value="2"/>
</dbReference>
<dbReference type="CDD" id="cd18161">
    <property type="entry name" value="REC_hyHK_blue-like"/>
    <property type="match status" value="1"/>
</dbReference>
<dbReference type="SUPFAM" id="SSF47384">
    <property type="entry name" value="Homodimeric domain of signal transducing histidine kinase"/>
    <property type="match status" value="1"/>
</dbReference>
<reference evidence="10 11" key="1">
    <citation type="journal article" date="2022" name="Int. J. Syst. Evol. Microbiol.">
        <title>Noviherbaspirillum aridicola sp. nov., isolated from an arid soil in Pakistan.</title>
        <authorList>
            <person name="Khan I.U."/>
            <person name="Saqib M."/>
            <person name="Amin A."/>
            <person name="Hussain F."/>
            <person name="Li L."/>
            <person name="Liu Y.H."/>
            <person name="Fang B.Z."/>
            <person name="Ahmed I."/>
            <person name="Li W.J."/>
        </authorList>
    </citation>
    <scope>NUCLEOTIDE SEQUENCE [LARGE SCALE GENOMIC DNA]</scope>
    <source>
        <strain evidence="10 11">NCCP-691</strain>
    </source>
</reference>
<dbReference type="Pfam" id="PF13426">
    <property type="entry name" value="PAS_9"/>
    <property type="match status" value="2"/>
</dbReference>
<feature type="domain" description="Response regulatory" evidence="7">
    <location>
        <begin position="532"/>
        <end position="648"/>
    </location>
</feature>
<dbReference type="InterPro" id="IPR004358">
    <property type="entry name" value="Sig_transdc_His_kin-like_C"/>
</dbReference>
<dbReference type="Proteomes" id="UP000887222">
    <property type="component" value="Unassembled WGS sequence"/>
</dbReference>
<keyword evidence="10" id="KW-0418">Kinase</keyword>
<dbReference type="NCBIfam" id="TIGR00229">
    <property type="entry name" value="sensory_box"/>
    <property type="match status" value="2"/>
</dbReference>
<name>A0ABQ4Q432_9BURK</name>
<feature type="domain" description="PAC" evidence="9">
    <location>
        <begin position="217"/>
        <end position="269"/>
    </location>
</feature>
<dbReference type="InterPro" id="IPR011006">
    <property type="entry name" value="CheY-like_superfamily"/>
</dbReference>
<organism evidence="10 11">
    <name type="scientific">Noviherbaspirillum aridicola</name>
    <dbReference type="NCBI Taxonomy" id="2849687"/>
    <lineage>
        <taxon>Bacteria</taxon>
        <taxon>Pseudomonadati</taxon>
        <taxon>Pseudomonadota</taxon>
        <taxon>Betaproteobacteria</taxon>
        <taxon>Burkholderiales</taxon>
        <taxon>Oxalobacteraceae</taxon>
        <taxon>Noviherbaspirillum</taxon>
    </lineage>
</organism>